<sequence length="101" mass="11343">MARSKKYHDWLIERLKDHDEAIAYLNAALEESLKGEEESQHLFLLALRNVAEAQGGIGKLAKKSHMGRESLYKTLSEKGNPKWSTLILLIDSLGLNLKLVG</sequence>
<dbReference type="PANTHER" id="PTHR40275">
    <property type="entry name" value="SSL7038 PROTEIN"/>
    <property type="match status" value="1"/>
</dbReference>
<dbReference type="Pfam" id="PF21716">
    <property type="entry name" value="dnstrm_HI1420"/>
    <property type="match status" value="1"/>
</dbReference>
<reference evidence="1" key="1">
    <citation type="journal article" date="2015" name="Nature">
        <title>Complex archaea that bridge the gap between prokaryotes and eukaryotes.</title>
        <authorList>
            <person name="Spang A."/>
            <person name="Saw J.H."/>
            <person name="Jorgensen S.L."/>
            <person name="Zaremba-Niedzwiedzka K."/>
            <person name="Martijn J."/>
            <person name="Lind A.E."/>
            <person name="van Eijk R."/>
            <person name="Schleper C."/>
            <person name="Guy L."/>
            <person name="Ettema T.J."/>
        </authorList>
    </citation>
    <scope>NUCLEOTIDE SEQUENCE</scope>
</reference>
<name>A0A0F9QP31_9ZZZZ</name>
<proteinExistence type="predicted"/>
<organism evidence="1">
    <name type="scientific">marine sediment metagenome</name>
    <dbReference type="NCBI Taxonomy" id="412755"/>
    <lineage>
        <taxon>unclassified sequences</taxon>
        <taxon>metagenomes</taxon>
        <taxon>ecological metagenomes</taxon>
    </lineage>
</organism>
<evidence type="ECO:0008006" key="2">
    <source>
        <dbReference type="Google" id="ProtNLM"/>
    </source>
</evidence>
<evidence type="ECO:0000313" key="1">
    <source>
        <dbReference type="EMBL" id="KKN14886.1"/>
    </source>
</evidence>
<dbReference type="AlphaFoldDB" id="A0A0F9QP31"/>
<gene>
    <name evidence="1" type="ORF">LCGC14_0991750</name>
</gene>
<dbReference type="NCBIfam" id="TIGR02684">
    <property type="entry name" value="dnstrm_HI1420"/>
    <property type="match status" value="1"/>
</dbReference>
<dbReference type="PANTHER" id="PTHR40275:SF1">
    <property type="entry name" value="SSL7038 PROTEIN"/>
    <property type="match status" value="1"/>
</dbReference>
<accession>A0A0F9QP31</accession>
<comment type="caution">
    <text evidence="1">The sequence shown here is derived from an EMBL/GenBank/DDBJ whole genome shotgun (WGS) entry which is preliminary data.</text>
</comment>
<protein>
    <recommendedName>
        <fullName evidence="2">Addiction module antidote protein</fullName>
    </recommendedName>
</protein>
<dbReference type="InterPro" id="IPR014057">
    <property type="entry name" value="HI1420"/>
</dbReference>
<dbReference type="EMBL" id="LAZR01003773">
    <property type="protein sequence ID" value="KKN14886.1"/>
    <property type="molecule type" value="Genomic_DNA"/>
</dbReference>